<reference evidence="2" key="1">
    <citation type="journal article" date="2015" name="Nat. Genet.">
        <title>The genome and transcriptome of the zoonotic hookworm Ancylostoma ceylanicum identify infection-specific gene families.</title>
        <authorList>
            <person name="Schwarz E.M."/>
            <person name="Hu Y."/>
            <person name="Antoshechkin I."/>
            <person name="Miller M.M."/>
            <person name="Sternberg P.W."/>
            <person name="Aroian R.V."/>
        </authorList>
    </citation>
    <scope>NUCLEOTIDE SEQUENCE</scope>
    <source>
        <strain evidence="2">HY135</strain>
    </source>
</reference>
<accession>A0A016V2W7</accession>
<dbReference type="Proteomes" id="UP000024635">
    <property type="component" value="Unassembled WGS sequence"/>
</dbReference>
<evidence type="ECO:0000313" key="1">
    <source>
        <dbReference type="EMBL" id="EYC21033.1"/>
    </source>
</evidence>
<comment type="caution">
    <text evidence="1">The sequence shown here is derived from an EMBL/GenBank/DDBJ whole genome shotgun (WGS) entry which is preliminary data.</text>
</comment>
<evidence type="ECO:0000313" key="2">
    <source>
        <dbReference type="Proteomes" id="UP000024635"/>
    </source>
</evidence>
<dbReference type="EMBL" id="JARK01001356">
    <property type="protein sequence ID" value="EYC21033.1"/>
    <property type="molecule type" value="Genomic_DNA"/>
</dbReference>
<organism evidence="1 2">
    <name type="scientific">Ancylostoma ceylanicum</name>
    <dbReference type="NCBI Taxonomy" id="53326"/>
    <lineage>
        <taxon>Eukaryota</taxon>
        <taxon>Metazoa</taxon>
        <taxon>Ecdysozoa</taxon>
        <taxon>Nematoda</taxon>
        <taxon>Chromadorea</taxon>
        <taxon>Rhabditida</taxon>
        <taxon>Rhabditina</taxon>
        <taxon>Rhabditomorpha</taxon>
        <taxon>Strongyloidea</taxon>
        <taxon>Ancylostomatidae</taxon>
        <taxon>Ancylostomatinae</taxon>
        <taxon>Ancylostoma</taxon>
    </lineage>
</organism>
<keyword evidence="2" id="KW-1185">Reference proteome</keyword>
<sequence>MENEIHLLNLHEIFYTQFIHIPYNSRQNDCNFWFCVDNFAKLERGSANFYEGCGYSFGVAQNLLLLCDETNRARHGRRILDFHDLERKVKAVQKGSIFMHSQTEGRLCGHALPSILDMD</sequence>
<protein>
    <submittedName>
        <fullName evidence="1">Uncharacterized protein</fullName>
    </submittedName>
</protein>
<proteinExistence type="predicted"/>
<gene>
    <name evidence="1" type="primary">Acey_s0020.g191</name>
    <name evidence="1" type="ORF">Y032_0020g191</name>
</gene>
<dbReference type="AlphaFoldDB" id="A0A016V2W7"/>
<name>A0A016V2W7_9BILA</name>